<feature type="transmembrane region" description="Helical" evidence="1">
    <location>
        <begin position="6"/>
        <end position="25"/>
    </location>
</feature>
<name>A0A1M5WYX1_9FLAO</name>
<gene>
    <name evidence="2" type="ORF">SAMN05421866_4243</name>
</gene>
<evidence type="ECO:0000313" key="3">
    <source>
        <dbReference type="Proteomes" id="UP000184047"/>
    </source>
</evidence>
<organism evidence="2 3">
    <name type="scientific">Chryseobacterium oranimense</name>
    <dbReference type="NCBI Taxonomy" id="421058"/>
    <lineage>
        <taxon>Bacteria</taxon>
        <taxon>Pseudomonadati</taxon>
        <taxon>Bacteroidota</taxon>
        <taxon>Flavobacteriia</taxon>
        <taxon>Flavobacteriales</taxon>
        <taxon>Weeksellaceae</taxon>
        <taxon>Chryseobacterium group</taxon>
        <taxon>Chryseobacterium</taxon>
    </lineage>
</organism>
<keyword evidence="1" id="KW-1133">Transmembrane helix</keyword>
<sequence>MNYNIKNFIIFSSLFILIIILVIFLRKTTNDSLLDYEISAKVTSIYRDRKEHNFLFVKYSNGSVELLDYPYKIGDSISKKKEIP</sequence>
<dbReference type="OrthoDB" id="1261292at2"/>
<dbReference type="Proteomes" id="UP000184047">
    <property type="component" value="Unassembled WGS sequence"/>
</dbReference>
<evidence type="ECO:0000313" key="2">
    <source>
        <dbReference type="EMBL" id="SHH92498.1"/>
    </source>
</evidence>
<keyword evidence="1" id="KW-0812">Transmembrane</keyword>
<accession>A0A1M5WYX1</accession>
<evidence type="ECO:0000256" key="1">
    <source>
        <dbReference type="SAM" id="Phobius"/>
    </source>
</evidence>
<dbReference type="EMBL" id="FQWT01000009">
    <property type="protein sequence ID" value="SHH92498.1"/>
    <property type="molecule type" value="Genomic_DNA"/>
</dbReference>
<proteinExistence type="predicted"/>
<keyword evidence="3" id="KW-1185">Reference proteome</keyword>
<reference evidence="3" key="1">
    <citation type="submission" date="2016-11" db="EMBL/GenBank/DDBJ databases">
        <authorList>
            <person name="Varghese N."/>
            <person name="Submissions S."/>
        </authorList>
    </citation>
    <scope>NUCLEOTIDE SEQUENCE [LARGE SCALE GENOMIC DNA]</scope>
    <source>
        <strain evidence="3">DSM 19055</strain>
    </source>
</reference>
<protein>
    <submittedName>
        <fullName evidence="2">Uncharacterized protein</fullName>
    </submittedName>
</protein>
<dbReference type="AlphaFoldDB" id="A0A1M5WYX1"/>
<keyword evidence="1" id="KW-0472">Membrane</keyword>